<evidence type="ECO:0000256" key="3">
    <source>
        <dbReference type="PROSITE-ProRule" id="PRU00519"/>
    </source>
</evidence>
<evidence type="ECO:0000256" key="4">
    <source>
        <dbReference type="SAM" id="MobiDB-lite"/>
    </source>
</evidence>
<dbReference type="InterPro" id="IPR036282">
    <property type="entry name" value="Glutathione-S-Trfase_C_sf"/>
</dbReference>
<evidence type="ECO:0000256" key="1">
    <source>
        <dbReference type="ARBA" id="ARBA00022768"/>
    </source>
</evidence>
<dbReference type="Gene3D" id="3.40.30.10">
    <property type="entry name" value="Glutaredoxin"/>
    <property type="match status" value="1"/>
</dbReference>
<dbReference type="GO" id="GO:0005737">
    <property type="term" value="C:cytoplasm"/>
    <property type="evidence" value="ECO:0007669"/>
    <property type="project" value="TreeGrafter"/>
</dbReference>
<dbReference type="Pfam" id="PF02798">
    <property type="entry name" value="GST_N"/>
    <property type="match status" value="1"/>
</dbReference>
<dbReference type="SUPFAM" id="SSF52833">
    <property type="entry name" value="Thioredoxin-like"/>
    <property type="match status" value="1"/>
</dbReference>
<dbReference type="Gene3D" id="3.30.70.1010">
    <property type="entry name" value="Translation elongation factor EF1B, gamma chain, conserved domain"/>
    <property type="match status" value="1"/>
</dbReference>
<dbReference type="Pfam" id="PF00043">
    <property type="entry name" value="GST_C"/>
    <property type="match status" value="1"/>
</dbReference>
<evidence type="ECO:0000256" key="2">
    <source>
        <dbReference type="ARBA" id="ARBA00022917"/>
    </source>
</evidence>
<reference evidence="8" key="1">
    <citation type="submission" date="2014-08" db="EMBL/GenBank/DDBJ databases">
        <authorList>
            <person name="Sharma Rahul"/>
            <person name="Thines Marco"/>
        </authorList>
    </citation>
    <scope>NUCLEOTIDE SEQUENCE</scope>
</reference>
<dbReference type="InterPro" id="IPR010987">
    <property type="entry name" value="Glutathione-S-Trfase_C-like"/>
</dbReference>
<evidence type="ECO:0000259" key="5">
    <source>
        <dbReference type="PROSITE" id="PS50040"/>
    </source>
</evidence>
<dbReference type="EMBL" id="LN483142">
    <property type="protein sequence ID" value="CED83369.1"/>
    <property type="molecule type" value="Genomic_DNA"/>
</dbReference>
<dbReference type="PANTHER" id="PTHR43986:SF1">
    <property type="entry name" value="ELONGATION FACTOR 1-GAMMA"/>
    <property type="match status" value="1"/>
</dbReference>
<dbReference type="InterPro" id="IPR036249">
    <property type="entry name" value="Thioredoxin-like_sf"/>
</dbReference>
<organism evidence="8">
    <name type="scientific">Phaffia rhodozyma</name>
    <name type="common">Yeast</name>
    <name type="synonym">Xanthophyllomyces dendrorhous</name>
    <dbReference type="NCBI Taxonomy" id="264483"/>
    <lineage>
        <taxon>Eukaryota</taxon>
        <taxon>Fungi</taxon>
        <taxon>Dikarya</taxon>
        <taxon>Basidiomycota</taxon>
        <taxon>Agaricomycotina</taxon>
        <taxon>Tremellomycetes</taxon>
        <taxon>Cystofilobasidiales</taxon>
        <taxon>Mrakiaceae</taxon>
        <taxon>Phaffia</taxon>
    </lineage>
</organism>
<accession>A0A0F7SRQ0</accession>
<dbReference type="SUPFAM" id="SSF89942">
    <property type="entry name" value="eEF1-gamma domain"/>
    <property type="match status" value="1"/>
</dbReference>
<sequence length="415" mass="46053">MSDGTLFSFVNPSFKVRRILATAAFAGLDLNRTTLESGEQKAEAYLQKFPFGKIPALEQGDFKLTEGTAIAYYLARSAPNSGLIPSDPKEAALIDQWVSFAETEINERISVATGMINNFIPYNKPVFQSRIEKVTAALTFLDNYLSTRTFLVGERITLADITVASVLADAFSRHYGAEDQKKFSNAVRFEQTVINHPKIASIFSDVSLATEAATYVAPKKEAAPKAPKAPKAEAAPKAPKAKEVDEEEEESFADKPAGKNPLDALPKSTFNLEEWKRVYSNEDTRTGAIPWFYNNVDKEGFSVWKIDFKYNTELTQTFMSSNQIGGLFARFEGSRKYLFGSVGVLGKANDSIITGTLILRGQDVVPVVSVAPDWESYEFTRLDLENEADKTFFEGALAWDLKIGDKEWVDGKNFK</sequence>
<protein>
    <submittedName>
        <fullName evidence="8">Translation elongation factor EF-1 gamma</fullName>
    </submittedName>
</protein>
<evidence type="ECO:0000259" key="6">
    <source>
        <dbReference type="PROSITE" id="PS50404"/>
    </source>
</evidence>
<name>A0A0F7SRQ0_PHARH</name>
<dbReference type="PROSITE" id="PS50405">
    <property type="entry name" value="GST_CTER"/>
    <property type="match status" value="1"/>
</dbReference>
<dbReference type="CDD" id="cd03181">
    <property type="entry name" value="GST_C_EF1Bgamma_like"/>
    <property type="match status" value="1"/>
</dbReference>
<feature type="domain" description="GST N-terminal" evidence="6">
    <location>
        <begin position="3"/>
        <end position="82"/>
    </location>
</feature>
<feature type="region of interest" description="Disordered" evidence="4">
    <location>
        <begin position="219"/>
        <end position="265"/>
    </location>
</feature>
<dbReference type="InterPro" id="IPR040079">
    <property type="entry name" value="Glutathione_S-Trfase"/>
</dbReference>
<dbReference type="InterPro" id="IPR001662">
    <property type="entry name" value="EF1B_G_C"/>
</dbReference>
<dbReference type="InterPro" id="IPR050802">
    <property type="entry name" value="EF-GSTs"/>
</dbReference>
<feature type="domain" description="GST C-terminal" evidence="7">
    <location>
        <begin position="87"/>
        <end position="216"/>
    </location>
</feature>
<dbReference type="SFLD" id="SFLDS00019">
    <property type="entry name" value="Glutathione_Transferase_(cytos"/>
    <property type="match status" value="1"/>
</dbReference>
<dbReference type="FunFam" id="3.30.70.1010:FF:000001">
    <property type="entry name" value="Elongation factor 1-gamma 1"/>
    <property type="match status" value="1"/>
</dbReference>
<dbReference type="GO" id="GO:0003746">
    <property type="term" value="F:translation elongation factor activity"/>
    <property type="evidence" value="ECO:0007669"/>
    <property type="project" value="UniProtKB-UniRule"/>
</dbReference>
<dbReference type="PROSITE" id="PS50404">
    <property type="entry name" value="GST_NTER"/>
    <property type="match status" value="1"/>
</dbReference>
<dbReference type="AlphaFoldDB" id="A0A0F7SRQ0"/>
<dbReference type="SFLD" id="SFLDG00358">
    <property type="entry name" value="Main_(cytGST)"/>
    <property type="match status" value="1"/>
</dbReference>
<dbReference type="InterPro" id="IPR036433">
    <property type="entry name" value="EF1B_G_C_sf"/>
</dbReference>
<dbReference type="PROSITE" id="PS50040">
    <property type="entry name" value="EF1G_C"/>
    <property type="match status" value="1"/>
</dbReference>
<dbReference type="FunFam" id="1.20.1050.10:FF:000006">
    <property type="entry name" value="Elongation factor 1 gamma"/>
    <property type="match status" value="1"/>
</dbReference>
<evidence type="ECO:0000313" key="8">
    <source>
        <dbReference type="EMBL" id="CED83369.1"/>
    </source>
</evidence>
<evidence type="ECO:0000259" key="7">
    <source>
        <dbReference type="PROSITE" id="PS50405"/>
    </source>
</evidence>
<feature type="domain" description="EF-1-gamma C-terminal" evidence="5">
    <location>
        <begin position="258"/>
        <end position="415"/>
    </location>
</feature>
<dbReference type="GO" id="GO:0005634">
    <property type="term" value="C:nucleus"/>
    <property type="evidence" value="ECO:0007669"/>
    <property type="project" value="TreeGrafter"/>
</dbReference>
<dbReference type="InterPro" id="IPR004046">
    <property type="entry name" value="GST_C"/>
</dbReference>
<dbReference type="SMART" id="SM01183">
    <property type="entry name" value="EF1G"/>
    <property type="match status" value="1"/>
</dbReference>
<dbReference type="PANTHER" id="PTHR43986">
    <property type="entry name" value="ELONGATION FACTOR 1-GAMMA"/>
    <property type="match status" value="1"/>
</dbReference>
<dbReference type="InterPro" id="IPR004045">
    <property type="entry name" value="Glutathione_S-Trfase_N"/>
</dbReference>
<dbReference type="Gene3D" id="1.20.1050.10">
    <property type="match status" value="1"/>
</dbReference>
<dbReference type="Pfam" id="PF00647">
    <property type="entry name" value="EF1G"/>
    <property type="match status" value="1"/>
</dbReference>
<dbReference type="SUPFAM" id="SSF47616">
    <property type="entry name" value="GST C-terminal domain-like"/>
    <property type="match status" value="1"/>
</dbReference>
<keyword evidence="2 3" id="KW-0648">Protein biosynthesis</keyword>
<keyword evidence="1 3" id="KW-0251">Elongation factor</keyword>
<proteinExistence type="predicted"/>